<evidence type="ECO:0000256" key="2">
    <source>
        <dbReference type="ARBA" id="ARBA00004589"/>
    </source>
</evidence>
<comment type="similarity">
    <text evidence="4">Belongs to the RBT5 family.</text>
</comment>
<evidence type="ECO:0000256" key="4">
    <source>
        <dbReference type="ARBA" id="ARBA00010031"/>
    </source>
</evidence>
<keyword evidence="5" id="KW-0964">Secreted</keyword>
<feature type="transmembrane region" description="Helical" evidence="15">
    <location>
        <begin position="243"/>
        <end position="267"/>
    </location>
</feature>
<dbReference type="AlphaFoldDB" id="A0A8H3IUR9"/>
<feature type="transmembrane region" description="Helical" evidence="15">
    <location>
        <begin position="317"/>
        <end position="339"/>
    </location>
</feature>
<evidence type="ECO:0000256" key="11">
    <source>
        <dbReference type="ARBA" id="ARBA00023157"/>
    </source>
</evidence>
<evidence type="ECO:0000256" key="10">
    <source>
        <dbReference type="ARBA" id="ARBA00023136"/>
    </source>
</evidence>
<evidence type="ECO:0000256" key="3">
    <source>
        <dbReference type="ARBA" id="ARBA00004613"/>
    </source>
</evidence>
<comment type="similarity">
    <text evidence="13">Belongs to the SAT4 family.</text>
</comment>
<dbReference type="PANTHER" id="PTHR33048">
    <property type="entry name" value="PTH11-LIKE INTEGRAL MEMBRANE PROTEIN (AFU_ORTHOLOGUE AFUA_5G11245)"/>
    <property type="match status" value="1"/>
</dbReference>
<evidence type="ECO:0000259" key="16">
    <source>
        <dbReference type="PROSITE" id="PS52012"/>
    </source>
</evidence>
<feature type="transmembrane region" description="Helical" evidence="15">
    <location>
        <begin position="120"/>
        <end position="145"/>
    </location>
</feature>
<feature type="transmembrane region" description="Helical" evidence="15">
    <location>
        <begin position="165"/>
        <end position="186"/>
    </location>
</feature>
<keyword evidence="9 15" id="KW-1133">Transmembrane helix</keyword>
<evidence type="ECO:0000256" key="15">
    <source>
        <dbReference type="SAM" id="Phobius"/>
    </source>
</evidence>
<evidence type="ECO:0000256" key="1">
    <source>
        <dbReference type="ARBA" id="ARBA00004141"/>
    </source>
</evidence>
<evidence type="ECO:0000256" key="12">
    <source>
        <dbReference type="ARBA" id="ARBA00023288"/>
    </source>
</evidence>
<comment type="caution">
    <text evidence="17">The sequence shown here is derived from an EMBL/GenBank/DDBJ whole genome shotgun (WGS) entry which is preliminary data.</text>
</comment>
<dbReference type="EMBL" id="CAJPDS010000049">
    <property type="protein sequence ID" value="CAF9928820.1"/>
    <property type="molecule type" value="Genomic_DNA"/>
</dbReference>
<feature type="disulfide bond" evidence="14">
    <location>
        <begin position="39"/>
        <end position="72"/>
    </location>
</feature>
<feature type="binding site" description="axial binding residue" evidence="14">
    <location>
        <position position="34"/>
    </location>
    <ligand>
        <name>heme</name>
        <dbReference type="ChEBI" id="CHEBI:30413"/>
    </ligand>
    <ligandPart>
        <name>Fe</name>
        <dbReference type="ChEBI" id="CHEBI:18248"/>
    </ligandPart>
</feature>
<evidence type="ECO:0000256" key="6">
    <source>
        <dbReference type="ARBA" id="ARBA00022622"/>
    </source>
</evidence>
<dbReference type="InterPro" id="IPR049326">
    <property type="entry name" value="Rhodopsin_dom_fungi"/>
</dbReference>
<keyword evidence="14" id="KW-0349">Heme</keyword>
<name>A0A8H3IUR9_9LECA</name>
<feature type="transmembrane region" description="Helical" evidence="15">
    <location>
        <begin position="89"/>
        <end position="108"/>
    </location>
</feature>
<keyword evidence="6" id="KW-0336">GPI-anchor</keyword>
<keyword evidence="11 14" id="KW-1015">Disulfide bond</keyword>
<dbReference type="Proteomes" id="UP000664521">
    <property type="component" value="Unassembled WGS sequence"/>
</dbReference>
<dbReference type="GO" id="GO:0098552">
    <property type="term" value="C:side of membrane"/>
    <property type="evidence" value="ECO:0007669"/>
    <property type="project" value="UniProtKB-KW"/>
</dbReference>
<evidence type="ECO:0000256" key="14">
    <source>
        <dbReference type="PROSITE-ProRule" id="PRU01356"/>
    </source>
</evidence>
<keyword evidence="10 15" id="KW-0472">Membrane</keyword>
<keyword evidence="14" id="KW-0408">Iron</keyword>
<evidence type="ECO:0000256" key="13">
    <source>
        <dbReference type="ARBA" id="ARBA00038359"/>
    </source>
</evidence>
<keyword evidence="6" id="KW-0325">Glycoprotein</keyword>
<feature type="domain" description="CFEM" evidence="16">
    <location>
        <begin position="1"/>
        <end position="99"/>
    </location>
</feature>
<dbReference type="InterPro" id="IPR052337">
    <property type="entry name" value="SAT4-like"/>
</dbReference>
<keyword evidence="18" id="KW-1185">Reference proteome</keyword>
<dbReference type="Pfam" id="PF20684">
    <property type="entry name" value="Fung_rhodopsin"/>
    <property type="match status" value="1"/>
</dbReference>
<evidence type="ECO:0000313" key="18">
    <source>
        <dbReference type="Proteomes" id="UP000664521"/>
    </source>
</evidence>
<feature type="transmembrane region" description="Helical" evidence="15">
    <location>
        <begin position="195"/>
        <end position="219"/>
    </location>
</feature>
<dbReference type="GO" id="GO:0005576">
    <property type="term" value="C:extracellular region"/>
    <property type="evidence" value="ECO:0007669"/>
    <property type="project" value="UniProtKB-SubCell"/>
</dbReference>
<comment type="subcellular location">
    <subcellularLocation>
        <location evidence="2">Membrane</location>
        <topology evidence="2">Lipid-anchor</topology>
        <topology evidence="2">GPI-anchor</topology>
    </subcellularLocation>
    <subcellularLocation>
        <location evidence="1">Membrane</location>
        <topology evidence="1">Multi-pass membrane protein</topology>
    </subcellularLocation>
    <subcellularLocation>
        <location evidence="3">Secreted</location>
    </subcellularLocation>
</comment>
<dbReference type="InterPro" id="IPR008427">
    <property type="entry name" value="Extracellular_membr_CFEM_dom"/>
</dbReference>
<protein>
    <recommendedName>
        <fullName evidence="16">CFEM domain-containing protein</fullName>
    </recommendedName>
</protein>
<evidence type="ECO:0000256" key="7">
    <source>
        <dbReference type="ARBA" id="ARBA00022692"/>
    </source>
</evidence>
<organism evidence="17 18">
    <name type="scientific">Heterodermia speciosa</name>
    <dbReference type="NCBI Taxonomy" id="116794"/>
    <lineage>
        <taxon>Eukaryota</taxon>
        <taxon>Fungi</taxon>
        <taxon>Dikarya</taxon>
        <taxon>Ascomycota</taxon>
        <taxon>Pezizomycotina</taxon>
        <taxon>Lecanoromycetes</taxon>
        <taxon>OSLEUM clade</taxon>
        <taxon>Lecanoromycetidae</taxon>
        <taxon>Caliciales</taxon>
        <taxon>Physciaceae</taxon>
        <taxon>Heterodermia</taxon>
    </lineage>
</organism>
<gene>
    <name evidence="17" type="ORF">HETSPECPRED_006941</name>
</gene>
<dbReference type="GO" id="GO:0046872">
    <property type="term" value="F:metal ion binding"/>
    <property type="evidence" value="ECO:0007669"/>
    <property type="project" value="UniProtKB-UniRule"/>
</dbReference>
<evidence type="ECO:0000256" key="9">
    <source>
        <dbReference type="ARBA" id="ARBA00022989"/>
    </source>
</evidence>
<keyword evidence="8" id="KW-0732">Signal</keyword>
<proteinExistence type="inferred from homology"/>
<keyword evidence="12" id="KW-0449">Lipoprotein</keyword>
<keyword evidence="14" id="KW-0479">Metal-binding</keyword>
<evidence type="ECO:0000313" key="17">
    <source>
        <dbReference type="EMBL" id="CAF9928820.1"/>
    </source>
</evidence>
<dbReference type="Pfam" id="PF05730">
    <property type="entry name" value="CFEM"/>
    <property type="match status" value="1"/>
</dbReference>
<accession>A0A8H3IUR9</accession>
<dbReference type="PROSITE" id="PS52012">
    <property type="entry name" value="CFEM"/>
    <property type="match status" value="1"/>
</dbReference>
<reference evidence="17" key="1">
    <citation type="submission" date="2021-03" db="EMBL/GenBank/DDBJ databases">
        <authorList>
            <person name="Tagirdzhanova G."/>
        </authorList>
    </citation>
    <scope>NUCLEOTIDE SEQUENCE</scope>
</reference>
<evidence type="ECO:0000256" key="5">
    <source>
        <dbReference type="ARBA" id="ARBA00022525"/>
    </source>
</evidence>
<feature type="transmembrane region" description="Helical" evidence="15">
    <location>
        <begin position="279"/>
        <end position="297"/>
    </location>
</feature>
<dbReference type="OrthoDB" id="444631at2759"/>
<dbReference type="PANTHER" id="PTHR33048:SF47">
    <property type="entry name" value="INTEGRAL MEMBRANE PROTEIN-RELATED"/>
    <property type="match status" value="1"/>
</dbReference>
<keyword evidence="7 15" id="KW-0812">Transmembrane</keyword>
<sequence length="448" mass="49084">MASAAEAQAALAQLPQCVEAAAVQGISASGCGLDIACVCGNDEFLALLQNAVLTECPPADQAKTLGFAAQLCSKALPSLKDNKGPEVDAVVITIMVLATIAVSLRLIARRVSPKKYGMDDLLIVFALITTYGMDIMYLATVPTGLGRHMIMLSLPAIESFTKSYFAAQLLFAISITLTKLSLLFFYHRIFPVRKFVIISITTGCIMIAWFISLVFAIIFSCRPVAFFWDKTIKGGSCINENNLAYGITATNIVTDFVVLLLPIPWLLKLQLPMAKKIGIIGIFLLGSFVCVAGIIRIPLLTELKSTDVTWTSVAAGLWILVECNIGIVSACLPVMGPLLKMHFVGKLSSGFSSLRKSNRGSSRLSDEERLPSINLDDEVRKEYPNDHRRAPRVYNGSRKNETWYSVSSEPVGRHDNKNVKVQDVETIPQGQIAVRHDVLWERNSGRYH</sequence>
<evidence type="ECO:0000256" key="8">
    <source>
        <dbReference type="ARBA" id="ARBA00022729"/>
    </source>
</evidence>
<comment type="caution">
    <text evidence="14">Lacks conserved residue(s) required for the propagation of feature annotation.</text>
</comment>